<dbReference type="GO" id="GO:0006366">
    <property type="term" value="P:transcription by RNA polymerase II"/>
    <property type="evidence" value="ECO:0007669"/>
    <property type="project" value="InterPro"/>
</dbReference>
<dbReference type="VEuPathDB" id="VectorBase:AALFPA_056311"/>
<evidence type="ECO:0000256" key="1">
    <source>
        <dbReference type="SAM" id="Coils"/>
    </source>
</evidence>
<name>A0A023EEZ6_AEDAL</name>
<dbReference type="GO" id="GO:0005634">
    <property type="term" value="C:nucleus"/>
    <property type="evidence" value="ECO:0007669"/>
    <property type="project" value="InterPro"/>
</dbReference>
<dbReference type="GO" id="GO:0006384">
    <property type="term" value="P:transcription initiation at RNA polymerase III promoter"/>
    <property type="evidence" value="ECO:0007669"/>
    <property type="project" value="InterPro"/>
</dbReference>
<sequence length="109" mass="12320">MADSGCPVSKSELSALLKEQRQLKATETRLKSMIDKINNHLNQLLVEELQLKSRELDHQYPSSSAGPAMKTSIKTESLVPSDEINQQELNLNIQHTKLMKSLEESEEDE</sequence>
<feature type="region of interest" description="Disordered" evidence="2">
    <location>
        <begin position="57"/>
        <end position="81"/>
    </location>
</feature>
<dbReference type="VEuPathDB" id="VectorBase:AALF022745"/>
<keyword evidence="1" id="KW-0175">Coiled coil</keyword>
<organism evidence="3">
    <name type="scientific">Aedes albopictus</name>
    <name type="common">Asian tiger mosquito</name>
    <name type="synonym">Stegomyia albopicta</name>
    <dbReference type="NCBI Taxonomy" id="7160"/>
    <lineage>
        <taxon>Eukaryota</taxon>
        <taxon>Metazoa</taxon>
        <taxon>Ecdysozoa</taxon>
        <taxon>Arthropoda</taxon>
        <taxon>Hexapoda</taxon>
        <taxon>Insecta</taxon>
        <taxon>Pterygota</taxon>
        <taxon>Neoptera</taxon>
        <taxon>Endopterygota</taxon>
        <taxon>Diptera</taxon>
        <taxon>Nematocera</taxon>
        <taxon>Culicoidea</taxon>
        <taxon>Culicidae</taxon>
        <taxon>Culicinae</taxon>
        <taxon>Aedini</taxon>
        <taxon>Aedes</taxon>
        <taxon>Stegomyia</taxon>
    </lineage>
</organism>
<protein>
    <submittedName>
        <fullName evidence="3">Putative secreted protein</fullName>
    </submittedName>
</protein>
<reference evidence="3" key="1">
    <citation type="journal article" date="2014" name="PLoS Negl. Trop. Dis.">
        <title>Identification and characterization of seminal fluid proteins in the Asian tiger mosquito, Aedes albopictus.</title>
        <authorList>
            <person name="Boes K.E."/>
            <person name="Ribeiro J.M."/>
            <person name="Wong A."/>
            <person name="Harrington L.C."/>
            <person name="Wolfner M.F."/>
            <person name="Sirot L.K."/>
        </authorList>
    </citation>
    <scope>NUCLEOTIDE SEQUENCE</scope>
    <source>
        <tissue evidence="3">Reproductive organs</tissue>
    </source>
</reference>
<dbReference type="AlphaFoldDB" id="A0A023EEZ6"/>
<dbReference type="VEuPathDB" id="VectorBase:AALC636_022122"/>
<evidence type="ECO:0000313" key="3">
    <source>
        <dbReference type="EMBL" id="JAC07300.1"/>
    </source>
</evidence>
<feature type="coiled-coil region" evidence="1">
    <location>
        <begin position="16"/>
        <end position="43"/>
    </location>
</feature>
<dbReference type="InterPro" id="IPR029138">
    <property type="entry name" value="SNAPC5"/>
</dbReference>
<accession>A0A023EEZ6</accession>
<dbReference type="Pfam" id="PF15497">
    <property type="entry name" value="SNAPC5"/>
    <property type="match status" value="1"/>
</dbReference>
<dbReference type="EMBL" id="GAPW01006298">
    <property type="protein sequence ID" value="JAC07300.1"/>
    <property type="molecule type" value="mRNA"/>
</dbReference>
<proteinExistence type="evidence at transcript level"/>
<evidence type="ECO:0000256" key="2">
    <source>
        <dbReference type="SAM" id="MobiDB-lite"/>
    </source>
</evidence>